<dbReference type="EMBL" id="CAUOFW020002134">
    <property type="protein sequence ID" value="CAK9151386.1"/>
    <property type="molecule type" value="Genomic_DNA"/>
</dbReference>
<evidence type="ECO:0000256" key="10">
    <source>
        <dbReference type="ARBA" id="ARBA00023033"/>
    </source>
</evidence>
<evidence type="ECO:0000256" key="3">
    <source>
        <dbReference type="ARBA" id="ARBA00010617"/>
    </source>
</evidence>
<dbReference type="InterPro" id="IPR002401">
    <property type="entry name" value="Cyt_P450_E_grp-I"/>
</dbReference>
<dbReference type="GO" id="GO:0006629">
    <property type="term" value="P:lipid metabolic process"/>
    <property type="evidence" value="ECO:0007669"/>
    <property type="project" value="UniProtKB-ARBA"/>
</dbReference>
<comment type="subcellular location">
    <subcellularLocation>
        <location evidence="2">Membrane</location>
        <topology evidence="2">Single-pass membrane protein</topology>
    </subcellularLocation>
</comment>
<keyword evidence="8" id="KW-0560">Oxidoreductase</keyword>
<comment type="similarity">
    <text evidence="3">Belongs to the cytochrome P450 family.</text>
</comment>
<dbReference type="InterPro" id="IPR036396">
    <property type="entry name" value="Cyt_P450_sf"/>
</dbReference>
<evidence type="ECO:0000256" key="6">
    <source>
        <dbReference type="ARBA" id="ARBA00022723"/>
    </source>
</evidence>
<dbReference type="Pfam" id="PF13191">
    <property type="entry name" value="AAA_16"/>
    <property type="match status" value="1"/>
</dbReference>
<evidence type="ECO:0000256" key="1">
    <source>
        <dbReference type="ARBA" id="ARBA00001971"/>
    </source>
</evidence>
<feature type="region of interest" description="Disordered" evidence="13">
    <location>
        <begin position="1"/>
        <end position="23"/>
    </location>
</feature>
<dbReference type="AlphaFoldDB" id="A0ABC8S2D7"/>
<keyword evidence="18" id="KW-1185">Reference proteome</keyword>
<keyword evidence="4 12" id="KW-0349">Heme</keyword>
<dbReference type="CDD" id="cd11064">
    <property type="entry name" value="CYP86A"/>
    <property type="match status" value="1"/>
</dbReference>
<dbReference type="InterPro" id="IPR001128">
    <property type="entry name" value="Cyt_P450"/>
</dbReference>
<reference evidence="17 18" key="1">
    <citation type="submission" date="2024-02" db="EMBL/GenBank/DDBJ databases">
        <authorList>
            <person name="Vignale AGUSTIN F."/>
            <person name="Sosa J E."/>
            <person name="Modenutti C."/>
        </authorList>
    </citation>
    <scope>NUCLEOTIDE SEQUENCE [LARGE SCALE GENOMIC DNA]</scope>
</reference>
<evidence type="ECO:0000256" key="2">
    <source>
        <dbReference type="ARBA" id="ARBA00004167"/>
    </source>
</evidence>
<evidence type="ECO:0000313" key="17">
    <source>
        <dbReference type="EMBL" id="CAK9151386.1"/>
    </source>
</evidence>
<feature type="domain" description="ORC5 lid" evidence="16">
    <location>
        <begin position="274"/>
        <end position="327"/>
    </location>
</feature>
<evidence type="ECO:0000256" key="9">
    <source>
        <dbReference type="ARBA" id="ARBA00023004"/>
    </source>
</evidence>
<comment type="caution">
    <text evidence="17">The sequence shown here is derived from an EMBL/GenBank/DDBJ whole genome shotgun (WGS) entry which is preliminary data.</text>
</comment>
<comment type="cofactor">
    <cofactor evidence="1 12">
        <name>heme</name>
        <dbReference type="ChEBI" id="CHEBI:30413"/>
    </cofactor>
</comment>
<accession>A0ABC8S2D7</accession>
<evidence type="ECO:0000256" key="4">
    <source>
        <dbReference type="ARBA" id="ARBA00022617"/>
    </source>
</evidence>
<keyword evidence="7" id="KW-1133">Transmembrane helix</keyword>
<dbReference type="PROSITE" id="PS00086">
    <property type="entry name" value="CYTOCHROME_P450"/>
    <property type="match status" value="1"/>
</dbReference>
<dbReference type="Pfam" id="PF14630">
    <property type="entry name" value="ORC5_C"/>
    <property type="match status" value="1"/>
</dbReference>
<name>A0ABC8S2D7_9AQUA</name>
<sequence>MGEEESPQITRRTTRASSSNPNLNSAAETVLHNCNSQPLTHNDLVYGDEPISFDDLICSFPGRRIQILELLQLLGPLNSPVIPLFIYGGACRGKTSTVLQIFRHLNRPFVYSSCLTCYSPRILFESILNQLLLHRKHEGNGYSSAKRCERPSEFVNLLREALGNIINSLKGNMGKSNSKKLVGQAKGQIIYLIFDNLELVRDWEKSSNILPFLFMLYDIMKMPEVGLIFISNTSPDTYYFNTGYTEPVPLYFPEYTEDDLRQILMRNQCNPKLYSSFLDVLLRPFSRITRRVDELSTAFPALYKKYCEPLSDLGIFPNEKMKRMLFSHLQPHIAPSLNEIFRVEAGHNKDKAKGKGNARKAGVSEASDEVEFHMSTSAKYLLISAFLASRNPATLDASLFDSTGGSDNRKRKRKSSVKSVEQKETAEQELLMKGPGTFPLERLLAIYQCLTSVEECSFDEEQGTDGLGCENGDSGLMSDILLQLSSLCSANFMSKGGSCPLEGSTRYRCTVSEDMALKVARSLKFPLSNWLVFLLSRGKFAYTVLESVFCNIQSYAVTAYLIWFTFISRPLKGPRVWPLLGSLPGLIENADRMHEWITDNLRACGGTYQTCICAIPFLARKQGLVTVTCDPKNLEHILKIRFENYPKGPTWQAVFHDLLGQGIFNSDGDTWLFQRKTAALEFTTRTLRQAMARWVNRAIKLRFCPILKTAQLQAEPVDLQDLLLRLTFDNICGLAFGKDPQTLTPGLPENRFSAAFDRATEATLQRFIFPEVIWKLKKWLRLSMEVSLSRSLVHVDEYLSCVINTRKLELMSRQKDGNPHDDLLSRFMKKKESYSDKFLQHVALNFILAGRDTSSVALSWFFWLVTQNPIVEEKILHEICTVLMETRGENLSSWVDEPLEFEEVDRLIYLKAALTETLRLYPSVPEDSKHVVADDMLPDGTFVPAGSSVTYSIYSAGRMKSTWGEDCVEFWPERWLSPDRKRFVMHDSYKFVAFNAGPRICLGKDLAYLQMKSIAAAVLLRYRLKVVPGHQVEQKMSLTLFMKYGLKVNLHPRDLMAVVTSIMEEREGGLHGEESRITVRCNGRCDTLNESSGGVGVDVVGGVL</sequence>
<dbReference type="InterPro" id="IPR047088">
    <property type="entry name" value="ORC5_C"/>
</dbReference>
<dbReference type="Pfam" id="PF21639">
    <property type="entry name" value="ORC5_lid"/>
    <property type="match status" value="1"/>
</dbReference>
<dbReference type="GO" id="GO:0016020">
    <property type="term" value="C:membrane"/>
    <property type="evidence" value="ECO:0007669"/>
    <property type="project" value="UniProtKB-SubCell"/>
</dbReference>
<dbReference type="PRINTS" id="PR00385">
    <property type="entry name" value="P450"/>
</dbReference>
<evidence type="ECO:0000256" key="5">
    <source>
        <dbReference type="ARBA" id="ARBA00022692"/>
    </source>
</evidence>
<dbReference type="GO" id="GO:0046872">
    <property type="term" value="F:metal ion binding"/>
    <property type="evidence" value="ECO:0007669"/>
    <property type="project" value="UniProtKB-KW"/>
</dbReference>
<dbReference type="Proteomes" id="UP001642360">
    <property type="component" value="Unassembled WGS sequence"/>
</dbReference>
<feature type="binding site" description="axial binding residue" evidence="12">
    <location>
        <position position="1001"/>
    </location>
    <ligand>
        <name>heme</name>
        <dbReference type="ChEBI" id="CHEBI:30413"/>
    </ligand>
    <ligandPart>
        <name>Fe</name>
        <dbReference type="ChEBI" id="CHEBI:18248"/>
    </ligandPart>
</feature>
<organism evidence="17 18">
    <name type="scientific">Ilex paraguariensis</name>
    <name type="common">yerba mate</name>
    <dbReference type="NCBI Taxonomy" id="185542"/>
    <lineage>
        <taxon>Eukaryota</taxon>
        <taxon>Viridiplantae</taxon>
        <taxon>Streptophyta</taxon>
        <taxon>Embryophyta</taxon>
        <taxon>Tracheophyta</taxon>
        <taxon>Spermatophyta</taxon>
        <taxon>Magnoliopsida</taxon>
        <taxon>eudicotyledons</taxon>
        <taxon>Gunneridae</taxon>
        <taxon>Pentapetalae</taxon>
        <taxon>asterids</taxon>
        <taxon>campanulids</taxon>
        <taxon>Aquifoliales</taxon>
        <taxon>Aquifoliaceae</taxon>
        <taxon>Ilex</taxon>
    </lineage>
</organism>
<evidence type="ECO:0000259" key="15">
    <source>
        <dbReference type="Pfam" id="PF14630"/>
    </source>
</evidence>
<dbReference type="FunFam" id="1.10.630.10:FF:000044">
    <property type="entry name" value="Cytochrome P450"/>
    <property type="match status" value="1"/>
</dbReference>
<dbReference type="SUPFAM" id="SSF52540">
    <property type="entry name" value="P-loop containing nucleoside triphosphate hydrolases"/>
    <property type="match status" value="1"/>
</dbReference>
<dbReference type="InterPro" id="IPR027417">
    <property type="entry name" value="P-loop_NTPase"/>
</dbReference>
<evidence type="ECO:0000259" key="14">
    <source>
        <dbReference type="Pfam" id="PF13191"/>
    </source>
</evidence>
<keyword evidence="10" id="KW-0503">Monooxygenase</keyword>
<feature type="region of interest" description="Disordered" evidence="13">
    <location>
        <begin position="398"/>
        <end position="432"/>
    </location>
</feature>
<protein>
    <submittedName>
        <fullName evidence="17">Uncharacterized protein</fullName>
    </submittedName>
</protein>
<dbReference type="FunFam" id="3.40.50.300:FF:002310">
    <property type="entry name" value="Origin of replication complex subunit 5"/>
    <property type="match status" value="1"/>
</dbReference>
<keyword evidence="11" id="KW-0472">Membrane</keyword>
<evidence type="ECO:0000313" key="18">
    <source>
        <dbReference type="Proteomes" id="UP001642360"/>
    </source>
</evidence>
<dbReference type="InterPro" id="IPR017972">
    <property type="entry name" value="Cyt_P450_CS"/>
</dbReference>
<dbReference type="GO" id="GO:0004497">
    <property type="term" value="F:monooxygenase activity"/>
    <property type="evidence" value="ECO:0007669"/>
    <property type="project" value="UniProtKB-KW"/>
</dbReference>
<dbReference type="PRINTS" id="PR00463">
    <property type="entry name" value="EP450I"/>
</dbReference>
<dbReference type="Gene3D" id="3.40.50.300">
    <property type="entry name" value="P-loop containing nucleotide triphosphate hydrolases"/>
    <property type="match status" value="1"/>
</dbReference>
<keyword evidence="5" id="KW-0812">Transmembrane</keyword>
<evidence type="ECO:0000256" key="8">
    <source>
        <dbReference type="ARBA" id="ARBA00023002"/>
    </source>
</evidence>
<keyword evidence="6 12" id="KW-0479">Metal-binding</keyword>
<evidence type="ECO:0000256" key="11">
    <source>
        <dbReference type="ARBA" id="ARBA00023136"/>
    </source>
</evidence>
<evidence type="ECO:0000259" key="16">
    <source>
        <dbReference type="Pfam" id="PF21639"/>
    </source>
</evidence>
<feature type="domain" description="Orc1-like AAA ATPase" evidence="14">
    <location>
        <begin position="60"/>
        <end position="201"/>
    </location>
</feature>
<feature type="domain" description="Origin recognition complex subunit 5 C-terminal" evidence="15">
    <location>
        <begin position="374"/>
        <end position="531"/>
    </location>
</feature>
<dbReference type="PANTHER" id="PTHR24296">
    <property type="entry name" value="CYTOCHROME P450"/>
    <property type="match status" value="1"/>
</dbReference>
<proteinExistence type="inferred from homology"/>
<dbReference type="SUPFAM" id="SSF48264">
    <property type="entry name" value="Cytochrome P450"/>
    <property type="match status" value="1"/>
</dbReference>
<evidence type="ECO:0000256" key="13">
    <source>
        <dbReference type="SAM" id="MobiDB-lite"/>
    </source>
</evidence>
<keyword evidence="9 12" id="KW-0408">Iron</keyword>
<gene>
    <name evidence="17" type="ORF">ILEXP_LOCUS19546</name>
</gene>
<dbReference type="InterPro" id="IPR048866">
    <property type="entry name" value="ORC5_lid"/>
</dbReference>
<dbReference type="InterPro" id="IPR041664">
    <property type="entry name" value="AAA_16"/>
</dbReference>
<evidence type="ECO:0000256" key="7">
    <source>
        <dbReference type="ARBA" id="ARBA00022989"/>
    </source>
</evidence>
<dbReference type="Gene3D" id="1.10.630.10">
    <property type="entry name" value="Cytochrome P450"/>
    <property type="match status" value="1"/>
</dbReference>
<evidence type="ECO:0000256" key="12">
    <source>
        <dbReference type="PIRSR" id="PIRSR602401-1"/>
    </source>
</evidence>
<dbReference type="Pfam" id="PF00067">
    <property type="entry name" value="p450"/>
    <property type="match status" value="1"/>
</dbReference>